<dbReference type="GO" id="GO:0043709">
    <property type="term" value="P:cell adhesion involved in single-species biofilm formation"/>
    <property type="evidence" value="ECO:0007669"/>
    <property type="project" value="TreeGrafter"/>
</dbReference>
<dbReference type="PANTHER" id="PTHR33420:SF12">
    <property type="entry name" value="FIMBRIN-LIKE PROTEIN FIMI-RELATED"/>
    <property type="match status" value="1"/>
</dbReference>
<sequence length="184" mass="18775">MKKINILSLSVLLGFASLSVQANTGTVNFNGVISAVTCDTAVGVDGAVDPTGTIFFDVAAVSDFEDGATPPAPVIGTPASGAFEKKFQIAPVDAATCAATSATITLTGTSKIGYPDVLDGGQDVGFTVKFEDDSSVLNKPNTTVEDVNWDSATKGIKLKADYFNTGVATPGSVYGSATYAIAYL</sequence>
<dbReference type="EMBL" id="VZUQ01000044">
    <property type="protein sequence ID" value="KAB1182344.1"/>
    <property type="molecule type" value="Genomic_DNA"/>
</dbReference>
<feature type="signal peptide" evidence="1">
    <location>
        <begin position="1"/>
        <end position="22"/>
    </location>
</feature>
<name>A0AAD3WWX8_PHODD</name>
<evidence type="ECO:0000313" key="2">
    <source>
        <dbReference type="EMBL" id="KAB1182344.1"/>
    </source>
</evidence>
<evidence type="ECO:0000256" key="1">
    <source>
        <dbReference type="SAM" id="SignalP"/>
    </source>
</evidence>
<protein>
    <submittedName>
        <fullName evidence="2">Type 1 fimbrial protein</fullName>
    </submittedName>
</protein>
<dbReference type="GO" id="GO:0009289">
    <property type="term" value="C:pilus"/>
    <property type="evidence" value="ECO:0007669"/>
    <property type="project" value="InterPro"/>
</dbReference>
<dbReference type="InterPro" id="IPR008966">
    <property type="entry name" value="Adhesion_dom_sf"/>
</dbReference>
<accession>A0AAD3WWX8</accession>
<dbReference type="InterPro" id="IPR036937">
    <property type="entry name" value="Adhesion_dom_fimbrial_sf"/>
</dbReference>
<proteinExistence type="predicted"/>
<dbReference type="PANTHER" id="PTHR33420">
    <property type="entry name" value="FIMBRIAL SUBUNIT ELFA-RELATED"/>
    <property type="match status" value="1"/>
</dbReference>
<evidence type="ECO:0000313" key="3">
    <source>
        <dbReference type="Proteomes" id="UP000480943"/>
    </source>
</evidence>
<organism evidence="2 3">
    <name type="scientific">Photobacterium damselae subsp. damselae</name>
    <name type="common">Listonella damsela</name>
    <dbReference type="NCBI Taxonomy" id="85581"/>
    <lineage>
        <taxon>Bacteria</taxon>
        <taxon>Pseudomonadati</taxon>
        <taxon>Pseudomonadota</taxon>
        <taxon>Gammaproteobacteria</taxon>
        <taxon>Vibrionales</taxon>
        <taxon>Vibrionaceae</taxon>
        <taxon>Photobacterium</taxon>
    </lineage>
</organism>
<gene>
    <name evidence="2" type="ORF">F6450_06410</name>
</gene>
<reference evidence="2 3" key="1">
    <citation type="submission" date="2019-09" db="EMBL/GenBank/DDBJ databases">
        <title>Photobacterium damselae subsp. damselae CDC-2227-81, a human clinical isolate.</title>
        <authorList>
            <person name="Osorio C.R."/>
        </authorList>
    </citation>
    <scope>NUCLEOTIDE SEQUENCE [LARGE SCALE GENOMIC DNA]</scope>
    <source>
        <strain evidence="2 3">CDC-2227-81</strain>
    </source>
</reference>
<dbReference type="InterPro" id="IPR050263">
    <property type="entry name" value="Bact_Fimbrial_Adh_Pro"/>
</dbReference>
<feature type="chain" id="PRO_5042101784" evidence="1">
    <location>
        <begin position="23"/>
        <end position="184"/>
    </location>
</feature>
<keyword evidence="1" id="KW-0732">Signal</keyword>
<dbReference type="RefSeq" id="WP_151182566.1">
    <property type="nucleotide sequence ID" value="NZ_VZUQ01000044.1"/>
</dbReference>
<comment type="caution">
    <text evidence="2">The sequence shown here is derived from an EMBL/GenBank/DDBJ whole genome shotgun (WGS) entry which is preliminary data.</text>
</comment>
<dbReference type="SUPFAM" id="SSF49401">
    <property type="entry name" value="Bacterial adhesins"/>
    <property type="match status" value="1"/>
</dbReference>
<dbReference type="AlphaFoldDB" id="A0AAD3WWX8"/>
<dbReference type="Proteomes" id="UP000480943">
    <property type="component" value="Unassembled WGS sequence"/>
</dbReference>
<dbReference type="Gene3D" id="2.60.40.1090">
    <property type="entry name" value="Fimbrial-type adhesion domain"/>
    <property type="match status" value="1"/>
</dbReference>